<sequence>MSQIVYRKVVTGIKQRVFYAGQVRIGIKTKLALFSTVIIVILVLSIGYLSYNKSGDMLFKFTEEMLLNNGKIYADMIDKYIYERSRDVLIMAEHPLLMDAKAPAEEKSALLSKFKADYGHYDTISLTDTKGLQIADSDGTVGMMKNELEWFKSAIQGNLYISDVRLSIDLQKPIINFAGPVRDDDGNIIGTITTRLILEDSIWAMVDEFAVAQQEAGKSGYAYIINKEGVFMAHPVREMILRDNVLQLGVEELATAGQKMIRGESGFARYSFEGVDKYVAYVPLDGWGGYEGMGWSIALTSPVNDFLAPVYSLRNYILVLGIVAVLVGLALMLVVAQKMVQPINEILDSVRQVARGDLTKQVRVNTADEIGDLAGGFNQMINSLRDIVAKVQDNSFKLSSHSQELAASGQQVSAAMEEVTGTTGEVAATSQQSADNAREAEKESMRMREVAGEGHAAVSQALDKINIIAENSKMLSGAVEDLGRQSNRIGQITGAIIDIAEQTNLLALNAAIEAARAGEHGRGFAVVAEEVRKLAEQSGRAADEITGLIKQVQGGVDKAIAATKQSVSGVEEGVVLAGKAGTALDEITRSIIKNTDMIKNLAISSDQVNEGTQQLSSASQQISSTIQQLAGEAQELADIALELQQMAAKFKAE</sequence>
<dbReference type="Pfam" id="PF00672">
    <property type="entry name" value="HAMP"/>
    <property type="match status" value="1"/>
</dbReference>
<evidence type="ECO:0000256" key="8">
    <source>
        <dbReference type="ARBA" id="ARBA00029447"/>
    </source>
</evidence>
<feature type="region of interest" description="Disordered" evidence="10">
    <location>
        <begin position="409"/>
        <end position="443"/>
    </location>
</feature>
<dbReference type="AlphaFoldDB" id="A0A5S4ZUP8"/>
<evidence type="ECO:0000256" key="5">
    <source>
        <dbReference type="ARBA" id="ARBA00022989"/>
    </source>
</evidence>
<dbReference type="EMBL" id="VNHM01000006">
    <property type="protein sequence ID" value="TYO95945.1"/>
    <property type="molecule type" value="Genomic_DNA"/>
</dbReference>
<dbReference type="GO" id="GO:0005886">
    <property type="term" value="C:plasma membrane"/>
    <property type="evidence" value="ECO:0007669"/>
    <property type="project" value="UniProtKB-SubCell"/>
</dbReference>
<keyword evidence="4 11" id="KW-0812">Transmembrane</keyword>
<evidence type="ECO:0000313" key="15">
    <source>
        <dbReference type="Proteomes" id="UP000323166"/>
    </source>
</evidence>
<evidence type="ECO:0000256" key="9">
    <source>
        <dbReference type="PROSITE-ProRule" id="PRU00284"/>
    </source>
</evidence>
<evidence type="ECO:0000313" key="14">
    <source>
        <dbReference type="EMBL" id="TYO95945.1"/>
    </source>
</evidence>
<evidence type="ECO:0000256" key="7">
    <source>
        <dbReference type="ARBA" id="ARBA00023224"/>
    </source>
</evidence>
<evidence type="ECO:0000256" key="3">
    <source>
        <dbReference type="ARBA" id="ARBA00022500"/>
    </source>
</evidence>
<accession>A0A5S4ZUP8</accession>
<organism evidence="14 15">
    <name type="scientific">Desulfallas thermosapovorans DSM 6562</name>
    <dbReference type="NCBI Taxonomy" id="1121431"/>
    <lineage>
        <taxon>Bacteria</taxon>
        <taxon>Bacillati</taxon>
        <taxon>Bacillota</taxon>
        <taxon>Clostridia</taxon>
        <taxon>Eubacteriales</taxon>
        <taxon>Desulfallaceae</taxon>
        <taxon>Desulfallas</taxon>
    </lineage>
</organism>
<dbReference type="Pfam" id="PF00015">
    <property type="entry name" value="MCPsignal"/>
    <property type="match status" value="1"/>
</dbReference>
<dbReference type="PROSITE" id="PS50111">
    <property type="entry name" value="CHEMOTAXIS_TRANSDUC_2"/>
    <property type="match status" value="1"/>
</dbReference>
<dbReference type="GO" id="GO:0006935">
    <property type="term" value="P:chemotaxis"/>
    <property type="evidence" value="ECO:0007669"/>
    <property type="project" value="UniProtKB-KW"/>
</dbReference>
<reference evidence="14 15" key="1">
    <citation type="submission" date="2019-07" db="EMBL/GenBank/DDBJ databases">
        <title>Genomic Encyclopedia of Type Strains, Phase I: the one thousand microbial genomes (KMG-I) project.</title>
        <authorList>
            <person name="Kyrpides N."/>
        </authorList>
    </citation>
    <scope>NUCLEOTIDE SEQUENCE [LARGE SCALE GENOMIC DNA]</scope>
    <source>
        <strain evidence="14 15">DSM 6562</strain>
    </source>
</reference>
<dbReference type="Gene3D" id="3.30.450.20">
    <property type="entry name" value="PAS domain"/>
    <property type="match status" value="1"/>
</dbReference>
<dbReference type="SUPFAM" id="SSF103190">
    <property type="entry name" value="Sensory domain-like"/>
    <property type="match status" value="1"/>
</dbReference>
<keyword evidence="2" id="KW-1003">Cell membrane</keyword>
<comment type="similarity">
    <text evidence="8">Belongs to the methyl-accepting chemotaxis (MCP) protein family.</text>
</comment>
<name>A0A5S4ZUP8_9FIRM</name>
<dbReference type="Proteomes" id="UP000323166">
    <property type="component" value="Unassembled WGS sequence"/>
</dbReference>
<evidence type="ECO:0000256" key="10">
    <source>
        <dbReference type="SAM" id="MobiDB-lite"/>
    </source>
</evidence>
<keyword evidence="5 11" id="KW-1133">Transmembrane helix</keyword>
<proteinExistence type="inferred from homology"/>
<feature type="domain" description="HAMP" evidence="13">
    <location>
        <begin position="337"/>
        <end position="389"/>
    </location>
</feature>
<comment type="subcellular location">
    <subcellularLocation>
        <location evidence="1">Cell membrane</location>
        <topology evidence="1">Multi-pass membrane protein</topology>
    </subcellularLocation>
</comment>
<evidence type="ECO:0000256" key="6">
    <source>
        <dbReference type="ARBA" id="ARBA00023136"/>
    </source>
</evidence>
<dbReference type="Pfam" id="PF02743">
    <property type="entry name" value="dCache_1"/>
    <property type="match status" value="1"/>
</dbReference>
<gene>
    <name evidence="14" type="ORF">LX24_01335</name>
</gene>
<dbReference type="PANTHER" id="PTHR32089">
    <property type="entry name" value="METHYL-ACCEPTING CHEMOTAXIS PROTEIN MCPB"/>
    <property type="match status" value="1"/>
</dbReference>
<dbReference type="PROSITE" id="PS50885">
    <property type="entry name" value="HAMP"/>
    <property type="match status" value="1"/>
</dbReference>
<dbReference type="InterPro" id="IPR033479">
    <property type="entry name" value="dCache_1"/>
</dbReference>
<dbReference type="CDD" id="cd12912">
    <property type="entry name" value="PDC2_MCP_like"/>
    <property type="match status" value="1"/>
</dbReference>
<dbReference type="CDD" id="cd11386">
    <property type="entry name" value="MCP_signal"/>
    <property type="match status" value="1"/>
</dbReference>
<dbReference type="CDD" id="cd06225">
    <property type="entry name" value="HAMP"/>
    <property type="match status" value="1"/>
</dbReference>
<dbReference type="InterPro" id="IPR004089">
    <property type="entry name" value="MCPsignal_dom"/>
</dbReference>
<evidence type="ECO:0000259" key="13">
    <source>
        <dbReference type="PROSITE" id="PS50885"/>
    </source>
</evidence>
<dbReference type="SMART" id="SM00304">
    <property type="entry name" value="HAMP"/>
    <property type="match status" value="1"/>
</dbReference>
<dbReference type="PANTHER" id="PTHR32089:SF112">
    <property type="entry name" value="LYSOZYME-LIKE PROTEIN-RELATED"/>
    <property type="match status" value="1"/>
</dbReference>
<evidence type="ECO:0000256" key="1">
    <source>
        <dbReference type="ARBA" id="ARBA00004651"/>
    </source>
</evidence>
<dbReference type="CDD" id="cd12914">
    <property type="entry name" value="PDC1_DGC_like"/>
    <property type="match status" value="1"/>
</dbReference>
<dbReference type="SMART" id="SM00283">
    <property type="entry name" value="MA"/>
    <property type="match status" value="1"/>
</dbReference>
<dbReference type="RefSeq" id="WP_166511362.1">
    <property type="nucleotide sequence ID" value="NZ_VNHM01000006.1"/>
</dbReference>
<dbReference type="InterPro" id="IPR003660">
    <property type="entry name" value="HAMP_dom"/>
</dbReference>
<keyword evidence="3" id="KW-0145">Chemotaxis</keyword>
<evidence type="ECO:0000256" key="11">
    <source>
        <dbReference type="SAM" id="Phobius"/>
    </source>
</evidence>
<feature type="transmembrane region" description="Helical" evidence="11">
    <location>
        <begin position="316"/>
        <end position="336"/>
    </location>
</feature>
<dbReference type="InterPro" id="IPR029151">
    <property type="entry name" value="Sensor-like_sf"/>
</dbReference>
<feature type="compositionally biased region" description="Polar residues" evidence="10">
    <location>
        <begin position="420"/>
        <end position="435"/>
    </location>
</feature>
<evidence type="ECO:0000259" key="12">
    <source>
        <dbReference type="PROSITE" id="PS50111"/>
    </source>
</evidence>
<protein>
    <submittedName>
        <fullName evidence="14">Methyl-accepting chemotaxis sensory transducer with Cache sensor</fullName>
    </submittedName>
</protein>
<dbReference type="SUPFAM" id="SSF58104">
    <property type="entry name" value="Methyl-accepting chemotaxis protein (MCP) signaling domain"/>
    <property type="match status" value="1"/>
</dbReference>
<dbReference type="GO" id="GO:0007165">
    <property type="term" value="P:signal transduction"/>
    <property type="evidence" value="ECO:0007669"/>
    <property type="project" value="UniProtKB-KW"/>
</dbReference>
<keyword evidence="7 9" id="KW-0807">Transducer</keyword>
<feature type="transmembrane region" description="Helical" evidence="11">
    <location>
        <begin position="31"/>
        <end position="51"/>
    </location>
</feature>
<feature type="domain" description="Methyl-accepting transducer" evidence="12">
    <location>
        <begin position="387"/>
        <end position="630"/>
    </location>
</feature>
<keyword evidence="6 11" id="KW-0472">Membrane</keyword>
<keyword evidence="15" id="KW-1185">Reference proteome</keyword>
<dbReference type="Gene3D" id="1.10.287.950">
    <property type="entry name" value="Methyl-accepting chemotaxis protein"/>
    <property type="match status" value="1"/>
</dbReference>
<evidence type="ECO:0000256" key="4">
    <source>
        <dbReference type="ARBA" id="ARBA00022692"/>
    </source>
</evidence>
<dbReference type="FunFam" id="1.10.287.950:FF:000001">
    <property type="entry name" value="Methyl-accepting chemotaxis sensory transducer"/>
    <property type="match status" value="1"/>
</dbReference>
<evidence type="ECO:0000256" key="2">
    <source>
        <dbReference type="ARBA" id="ARBA00022475"/>
    </source>
</evidence>
<comment type="caution">
    <text evidence="14">The sequence shown here is derived from an EMBL/GenBank/DDBJ whole genome shotgun (WGS) entry which is preliminary data.</text>
</comment>